<accession>A0A8H3WSE6</accession>
<protein>
    <recommendedName>
        <fullName evidence="4">SMP-30/Gluconolactonase/LRE-like region domain-containing protein</fullName>
    </recommendedName>
</protein>
<dbReference type="InterPro" id="IPR011042">
    <property type="entry name" value="6-blade_b-propeller_TolB-like"/>
</dbReference>
<evidence type="ECO:0000313" key="3">
    <source>
        <dbReference type="Proteomes" id="UP000434172"/>
    </source>
</evidence>
<organism evidence="2 3">
    <name type="scientific">Colletotrichum asianum</name>
    <dbReference type="NCBI Taxonomy" id="702518"/>
    <lineage>
        <taxon>Eukaryota</taxon>
        <taxon>Fungi</taxon>
        <taxon>Dikarya</taxon>
        <taxon>Ascomycota</taxon>
        <taxon>Pezizomycotina</taxon>
        <taxon>Sordariomycetes</taxon>
        <taxon>Hypocreomycetidae</taxon>
        <taxon>Glomerellales</taxon>
        <taxon>Glomerellaceae</taxon>
        <taxon>Colletotrichum</taxon>
        <taxon>Colletotrichum gloeosporioides species complex</taxon>
    </lineage>
</organism>
<keyword evidence="3" id="KW-1185">Reference proteome</keyword>
<dbReference type="SUPFAM" id="SSF63829">
    <property type="entry name" value="Calcium-dependent phosphotriesterase"/>
    <property type="match status" value="1"/>
</dbReference>
<name>A0A8H3WSE6_9PEZI</name>
<gene>
    <name evidence="2" type="ORF">GQ607_001550</name>
</gene>
<evidence type="ECO:0008006" key="4">
    <source>
        <dbReference type="Google" id="ProtNLM"/>
    </source>
</evidence>
<proteinExistence type="predicted"/>
<dbReference type="PANTHER" id="PTHR42060">
    <property type="entry name" value="NHL REPEAT-CONTAINING PROTEIN-RELATED"/>
    <property type="match status" value="1"/>
</dbReference>
<dbReference type="InterPro" id="IPR052998">
    <property type="entry name" value="Hetero-Diels-Alderase-like"/>
</dbReference>
<feature type="signal peptide" evidence="1">
    <location>
        <begin position="1"/>
        <end position="24"/>
    </location>
</feature>
<evidence type="ECO:0000313" key="2">
    <source>
        <dbReference type="EMBL" id="KAF0331242.1"/>
    </source>
</evidence>
<comment type="caution">
    <text evidence="2">The sequence shown here is derived from an EMBL/GenBank/DDBJ whole genome shotgun (WGS) entry which is preliminary data.</text>
</comment>
<dbReference type="EMBL" id="WOWK01000004">
    <property type="protein sequence ID" value="KAF0331242.1"/>
    <property type="molecule type" value="Genomic_DNA"/>
</dbReference>
<dbReference type="AlphaFoldDB" id="A0A8H3WSE6"/>
<dbReference type="OrthoDB" id="5233393at2759"/>
<dbReference type="PANTHER" id="PTHR42060:SF1">
    <property type="entry name" value="NHL REPEAT-CONTAINING PROTEIN"/>
    <property type="match status" value="1"/>
</dbReference>
<reference evidence="2 3" key="1">
    <citation type="submission" date="2019-12" db="EMBL/GenBank/DDBJ databases">
        <title>A genome sequence resource for the geographically widespread anthracnose pathogen Colletotrichum asianum.</title>
        <authorList>
            <person name="Meng Y."/>
        </authorList>
    </citation>
    <scope>NUCLEOTIDE SEQUENCE [LARGE SCALE GENOMIC DNA]</scope>
    <source>
        <strain evidence="2 3">ICMP 18580</strain>
    </source>
</reference>
<sequence>MFVLHTILPAFGLSVFSLAASVQALPYSYCHGKTANVTSVHTVPGTTTLENLAVRRNGNILVASVSSPILHQLSPTNEHPPIPVASIDGVTGLLGISEMEHDSFYVVGSNLTSTENSNGVWKVNLRNFEVSQNGSVIQPAEVSLVQRIPSAKQLNGMTRLAANDTKNLLISDPSAGTVYRLDVDTGVFDTVLREPEMAPLSTGLSTGVNGIRIRGNDLFFVSLDQGLFAKLPISLADGSATGPVQVLASNITFGDDFTLSKDGKWAYVATNGPQEVLKIDAIRGGKNVLASSPFLGSASSVALDRFQPERILYVTGAATAGNGTIGQLSRITLQC</sequence>
<dbReference type="Gene3D" id="2.120.10.30">
    <property type="entry name" value="TolB, C-terminal domain"/>
    <property type="match status" value="1"/>
</dbReference>
<evidence type="ECO:0000256" key="1">
    <source>
        <dbReference type="SAM" id="SignalP"/>
    </source>
</evidence>
<keyword evidence="1" id="KW-0732">Signal</keyword>
<feature type="chain" id="PRO_5034921205" description="SMP-30/Gluconolactonase/LRE-like region domain-containing protein" evidence="1">
    <location>
        <begin position="25"/>
        <end position="335"/>
    </location>
</feature>
<dbReference type="Proteomes" id="UP000434172">
    <property type="component" value="Unassembled WGS sequence"/>
</dbReference>